<reference evidence="1 2" key="1">
    <citation type="submission" date="2021-03" db="EMBL/GenBank/DDBJ databases">
        <title>Genomic Encyclopedia of Type Strains, Phase IV (KMG-IV): sequencing the most valuable type-strain genomes for metagenomic binning, comparative biology and taxonomic classification.</title>
        <authorList>
            <person name="Goeker M."/>
        </authorList>
    </citation>
    <scope>NUCLEOTIDE SEQUENCE [LARGE SCALE GENOMIC DNA]</scope>
    <source>
        <strain evidence="1 2">DSM 26048</strain>
    </source>
</reference>
<dbReference type="InterPro" id="IPR011466">
    <property type="entry name" value="DUF1572"/>
</dbReference>
<dbReference type="EMBL" id="JAGGLB010000003">
    <property type="protein sequence ID" value="MBP1989619.1"/>
    <property type="molecule type" value="Genomic_DNA"/>
</dbReference>
<dbReference type="Proteomes" id="UP001519287">
    <property type="component" value="Unassembled WGS sequence"/>
</dbReference>
<comment type="caution">
    <text evidence="1">The sequence shown here is derived from an EMBL/GenBank/DDBJ whole genome shotgun (WGS) entry which is preliminary data.</text>
</comment>
<sequence length="176" mass="20368">MKLNYIVLNEMNKQLQRIETCLNLLSDEQVWHRLKPNMNSIGNLCMHLTGNEYQHFVSGLGKTSFNRTRSEEFSIDIGKSGNELIKLLKDVRRQSSSILEVITESDLKTSIAIHYSNEDWNKMIVRPVFETMSNYSRDLETILIQVCEHYSYHAGQVVVLTKLLIDSEDNITGTYH</sequence>
<proteinExistence type="predicted"/>
<gene>
    <name evidence="1" type="ORF">J2Z66_001217</name>
</gene>
<name>A0ABS4IPY0_9BACL</name>
<dbReference type="Gene3D" id="1.20.120.450">
    <property type="entry name" value="dinb family like domain"/>
    <property type="match status" value="1"/>
</dbReference>
<organism evidence="1 2">
    <name type="scientific">Paenibacillus eucommiae</name>
    <dbReference type="NCBI Taxonomy" id="1355755"/>
    <lineage>
        <taxon>Bacteria</taxon>
        <taxon>Bacillati</taxon>
        <taxon>Bacillota</taxon>
        <taxon>Bacilli</taxon>
        <taxon>Bacillales</taxon>
        <taxon>Paenibacillaceae</taxon>
        <taxon>Paenibacillus</taxon>
    </lineage>
</organism>
<dbReference type="Pfam" id="PF07609">
    <property type="entry name" value="DUF1572"/>
    <property type="match status" value="1"/>
</dbReference>
<protein>
    <submittedName>
        <fullName evidence="1">Damage-inducible protein DinB</fullName>
    </submittedName>
</protein>
<keyword evidence="2" id="KW-1185">Reference proteome</keyword>
<accession>A0ABS4IPY0</accession>
<dbReference type="RefSeq" id="WP_312894404.1">
    <property type="nucleotide sequence ID" value="NZ_JAGGLB010000003.1"/>
</dbReference>
<evidence type="ECO:0000313" key="2">
    <source>
        <dbReference type="Proteomes" id="UP001519287"/>
    </source>
</evidence>
<evidence type="ECO:0000313" key="1">
    <source>
        <dbReference type="EMBL" id="MBP1989619.1"/>
    </source>
</evidence>
<dbReference type="InterPro" id="IPR034660">
    <property type="entry name" value="DinB/YfiT-like"/>
</dbReference>
<dbReference type="SUPFAM" id="SSF109854">
    <property type="entry name" value="DinB/YfiT-like putative metalloenzymes"/>
    <property type="match status" value="1"/>
</dbReference>